<dbReference type="EMBL" id="BJYJ01000004">
    <property type="protein sequence ID" value="GEN75637.1"/>
    <property type="molecule type" value="Genomic_DNA"/>
</dbReference>
<accession>A0A511YKA9</accession>
<dbReference type="InterPro" id="IPR016187">
    <property type="entry name" value="CTDL_fold"/>
</dbReference>
<dbReference type="AlphaFoldDB" id="A0A511YKA9"/>
<organism evidence="3 4">
    <name type="scientific">Chryseobacterium hagamense</name>
    <dbReference type="NCBI Taxonomy" id="395935"/>
    <lineage>
        <taxon>Bacteria</taxon>
        <taxon>Pseudomonadati</taxon>
        <taxon>Bacteroidota</taxon>
        <taxon>Flavobacteriia</taxon>
        <taxon>Flavobacteriales</taxon>
        <taxon>Weeksellaceae</taxon>
        <taxon>Chryseobacterium group</taxon>
        <taxon>Chryseobacterium</taxon>
    </lineage>
</organism>
<dbReference type="Proteomes" id="UP000321863">
    <property type="component" value="Unassembled WGS sequence"/>
</dbReference>
<comment type="caution">
    <text evidence="3">The sequence shown here is derived from an EMBL/GenBank/DDBJ whole genome shotgun (WGS) entry which is preliminary data.</text>
</comment>
<dbReference type="InterPro" id="IPR001304">
    <property type="entry name" value="C-type_lectin-like"/>
</dbReference>
<evidence type="ECO:0000313" key="3">
    <source>
        <dbReference type="EMBL" id="GEN75637.1"/>
    </source>
</evidence>
<evidence type="ECO:0000313" key="4">
    <source>
        <dbReference type="Proteomes" id="UP000321863"/>
    </source>
</evidence>
<sequence length="318" mass="34061">MRKKLCLIFLAIQSLAFSQIGIANTAPDATLDVKALKADGSTSEGIMIPRLTGDQIKNAGNQYAAAQTGAMVYVTSVPSSTDTKTADITAPGCYYFNGSVWKSMGKSVNTTVISYSTTVDPNILGYIPSKTATAASAPQTVSAGGHTYTKVASISYSSNGHSYTAYSGSTAISWFDAYNAAKNMGGYLATFASDAEWQYVEQNLLNNSVFNTQKAWIGFVKFSWYAGAALTPDPEEKWISGEQPVHDYSAGGTNAVKKSGWFANGEPNNAGSGEGFVHTYEKNAAGTKTYNGYTSYHLWNDFPANNGYVNAFIIEFQQ</sequence>
<evidence type="ECO:0000259" key="2">
    <source>
        <dbReference type="PROSITE" id="PS50041"/>
    </source>
</evidence>
<dbReference type="RefSeq" id="WP_146940578.1">
    <property type="nucleotide sequence ID" value="NZ_BJYJ01000004.1"/>
</dbReference>
<feature type="signal peptide" evidence="1">
    <location>
        <begin position="1"/>
        <end position="25"/>
    </location>
</feature>
<dbReference type="PROSITE" id="PS50041">
    <property type="entry name" value="C_TYPE_LECTIN_2"/>
    <property type="match status" value="1"/>
</dbReference>
<keyword evidence="4" id="KW-1185">Reference proteome</keyword>
<protein>
    <recommendedName>
        <fullName evidence="2">C-type lectin domain-containing protein</fullName>
    </recommendedName>
</protein>
<evidence type="ECO:0000256" key="1">
    <source>
        <dbReference type="SAM" id="SignalP"/>
    </source>
</evidence>
<keyword evidence="1" id="KW-0732">Signal</keyword>
<dbReference type="Gene3D" id="3.10.100.10">
    <property type="entry name" value="Mannose-Binding Protein A, subunit A"/>
    <property type="match status" value="1"/>
</dbReference>
<feature type="domain" description="C-type lectin" evidence="2">
    <location>
        <begin position="158"/>
        <end position="301"/>
    </location>
</feature>
<feature type="chain" id="PRO_5021895111" description="C-type lectin domain-containing protein" evidence="1">
    <location>
        <begin position="26"/>
        <end position="318"/>
    </location>
</feature>
<reference evidence="3 4" key="1">
    <citation type="submission" date="2019-07" db="EMBL/GenBank/DDBJ databases">
        <title>Whole genome shotgun sequence of Chryseobacterium hagamense NBRC 105253.</title>
        <authorList>
            <person name="Hosoyama A."/>
            <person name="Uohara A."/>
            <person name="Ohji S."/>
            <person name="Ichikawa N."/>
        </authorList>
    </citation>
    <scope>NUCLEOTIDE SEQUENCE [LARGE SCALE GENOMIC DNA]</scope>
    <source>
        <strain evidence="3 4">NBRC 105253</strain>
    </source>
</reference>
<gene>
    <name evidence="3" type="ORF">CHA01nite_13770</name>
</gene>
<dbReference type="OrthoDB" id="1234557at2"/>
<name>A0A511YKA9_9FLAO</name>
<dbReference type="SUPFAM" id="SSF56436">
    <property type="entry name" value="C-type lectin-like"/>
    <property type="match status" value="1"/>
</dbReference>
<proteinExistence type="predicted"/>
<dbReference type="InterPro" id="IPR016186">
    <property type="entry name" value="C-type_lectin-like/link_sf"/>
</dbReference>